<dbReference type="Proteomes" id="UP001500340">
    <property type="component" value="Unassembled WGS sequence"/>
</dbReference>
<reference evidence="2" key="1">
    <citation type="journal article" date="2019" name="Int. J. Syst. Evol. Microbiol.">
        <title>The Global Catalogue of Microorganisms (GCM) 10K type strain sequencing project: providing services to taxonomists for standard genome sequencing and annotation.</title>
        <authorList>
            <consortium name="The Broad Institute Genomics Platform"/>
            <consortium name="The Broad Institute Genome Sequencing Center for Infectious Disease"/>
            <person name="Wu L."/>
            <person name="Ma J."/>
        </authorList>
    </citation>
    <scope>NUCLEOTIDE SEQUENCE [LARGE SCALE GENOMIC DNA]</scope>
    <source>
        <strain evidence="2">JCM 12774</strain>
    </source>
</reference>
<accession>A0ABP3I4R5</accession>
<name>A0ABP3I4R5_9BACL</name>
<comment type="caution">
    <text evidence="1">The sequence shown here is derived from an EMBL/GenBank/DDBJ whole genome shotgun (WGS) entry which is preliminary data.</text>
</comment>
<dbReference type="EMBL" id="BAAACX010000009">
    <property type="protein sequence ID" value="GAA0390286.1"/>
    <property type="molecule type" value="Genomic_DNA"/>
</dbReference>
<sequence>MRDNALVDPYYQDIPWDIIYDDDGQPIGEVFVLPGDAKKEGLPYGNSIYRIRRAGCPRAAKV</sequence>
<evidence type="ECO:0000313" key="2">
    <source>
        <dbReference type="Proteomes" id="UP001500340"/>
    </source>
</evidence>
<organism evidence="1 2">
    <name type="scientific">Paenibacillus motobuensis</name>
    <dbReference type="NCBI Taxonomy" id="295324"/>
    <lineage>
        <taxon>Bacteria</taxon>
        <taxon>Bacillati</taxon>
        <taxon>Bacillota</taxon>
        <taxon>Bacilli</taxon>
        <taxon>Bacillales</taxon>
        <taxon>Paenibacillaceae</taxon>
        <taxon>Paenibacillus</taxon>
    </lineage>
</organism>
<protein>
    <submittedName>
        <fullName evidence="1">Uncharacterized protein</fullName>
    </submittedName>
</protein>
<proteinExistence type="predicted"/>
<keyword evidence="2" id="KW-1185">Reference proteome</keyword>
<evidence type="ECO:0000313" key="1">
    <source>
        <dbReference type="EMBL" id="GAA0390286.1"/>
    </source>
</evidence>
<gene>
    <name evidence="1" type="ORF">GCM10008933_21490</name>
</gene>